<dbReference type="NCBIfam" id="NF005196">
    <property type="entry name" value="PRK06669.1-1"/>
    <property type="match status" value="1"/>
</dbReference>
<evidence type="ECO:0000259" key="11">
    <source>
        <dbReference type="Pfam" id="PF02108"/>
    </source>
</evidence>
<dbReference type="InterPro" id="IPR000563">
    <property type="entry name" value="Flag_FliH"/>
</dbReference>
<evidence type="ECO:0000313" key="13">
    <source>
        <dbReference type="Proteomes" id="UP000671852"/>
    </source>
</evidence>
<evidence type="ECO:0000256" key="7">
    <source>
        <dbReference type="ARBA" id="ARBA00022795"/>
    </source>
</evidence>
<keyword evidence="5" id="KW-0813">Transport</keyword>
<dbReference type="GO" id="GO:0005829">
    <property type="term" value="C:cytosol"/>
    <property type="evidence" value="ECO:0007669"/>
    <property type="project" value="TreeGrafter"/>
</dbReference>
<dbReference type="RefSeq" id="WP_207561266.1">
    <property type="nucleotide sequence ID" value="NZ_CP046072.1"/>
</dbReference>
<reference evidence="12" key="2">
    <citation type="submission" date="2021-04" db="EMBL/GenBank/DDBJ databases">
        <title>Isolation and characterization of a novel species of the genus Sulfurimonas.</title>
        <authorList>
            <person name="Fukui M."/>
        </authorList>
    </citation>
    <scope>NUCLEOTIDE SEQUENCE</scope>
    <source>
        <strain evidence="12">H1576</strain>
    </source>
</reference>
<dbReference type="PRINTS" id="PR01003">
    <property type="entry name" value="FLGFLIH"/>
</dbReference>
<keyword evidence="12" id="KW-0966">Cell projection</keyword>
<keyword evidence="9" id="KW-1006">Bacterial flagellum protein export</keyword>
<dbReference type="PANTHER" id="PTHR34982:SF1">
    <property type="entry name" value="FLAGELLAR ASSEMBLY PROTEIN FLIH"/>
    <property type="match status" value="1"/>
</dbReference>
<evidence type="ECO:0000256" key="3">
    <source>
        <dbReference type="ARBA" id="ARBA00006602"/>
    </source>
</evidence>
<proteinExistence type="inferred from homology"/>
<feature type="compositionally biased region" description="Basic and acidic residues" evidence="10">
    <location>
        <begin position="43"/>
        <end position="53"/>
    </location>
</feature>
<dbReference type="GO" id="GO:0044781">
    <property type="term" value="P:bacterial-type flagellum organization"/>
    <property type="evidence" value="ECO:0007669"/>
    <property type="project" value="UniProtKB-KW"/>
</dbReference>
<dbReference type="GO" id="GO:0009288">
    <property type="term" value="C:bacterial-type flagellum"/>
    <property type="evidence" value="ECO:0007669"/>
    <property type="project" value="InterPro"/>
</dbReference>
<dbReference type="EMBL" id="CP046072">
    <property type="protein sequence ID" value="QSZ42450.1"/>
    <property type="molecule type" value="Genomic_DNA"/>
</dbReference>
<feature type="region of interest" description="Disordered" evidence="10">
    <location>
        <begin position="25"/>
        <end position="61"/>
    </location>
</feature>
<dbReference type="GO" id="GO:0003774">
    <property type="term" value="F:cytoskeletal motor activity"/>
    <property type="evidence" value="ECO:0007669"/>
    <property type="project" value="InterPro"/>
</dbReference>
<evidence type="ECO:0000313" key="12">
    <source>
        <dbReference type="EMBL" id="QSZ42450.1"/>
    </source>
</evidence>
<evidence type="ECO:0000256" key="10">
    <source>
        <dbReference type="SAM" id="MobiDB-lite"/>
    </source>
</evidence>
<keyword evidence="7" id="KW-1005">Bacterial flagellum biogenesis</keyword>
<dbReference type="GO" id="GO:0071973">
    <property type="term" value="P:bacterial-type flagellum-dependent cell motility"/>
    <property type="evidence" value="ECO:0007669"/>
    <property type="project" value="InterPro"/>
</dbReference>
<comment type="function">
    <text evidence="1">Needed for flagellar regrowth and assembly.</text>
</comment>
<dbReference type="PANTHER" id="PTHR34982">
    <property type="entry name" value="YOP PROTEINS TRANSLOCATION PROTEIN L"/>
    <property type="match status" value="1"/>
</dbReference>
<dbReference type="Proteomes" id="UP000671852">
    <property type="component" value="Chromosome"/>
</dbReference>
<dbReference type="GO" id="GO:0015031">
    <property type="term" value="P:protein transport"/>
    <property type="evidence" value="ECO:0007669"/>
    <property type="project" value="UniProtKB-KW"/>
</dbReference>
<evidence type="ECO:0000256" key="4">
    <source>
        <dbReference type="ARBA" id="ARBA00016507"/>
    </source>
</evidence>
<keyword evidence="12" id="KW-0969">Cilium</keyword>
<reference evidence="12" key="1">
    <citation type="submission" date="2019-11" db="EMBL/GenBank/DDBJ databases">
        <authorList>
            <person name="Kojima H."/>
        </authorList>
    </citation>
    <scope>NUCLEOTIDE SEQUENCE</scope>
    <source>
        <strain evidence="12">H1576</strain>
    </source>
</reference>
<keyword evidence="6" id="KW-0963">Cytoplasm</keyword>
<feature type="compositionally biased region" description="Polar residues" evidence="10">
    <location>
        <begin position="26"/>
        <end position="35"/>
    </location>
</feature>
<evidence type="ECO:0000256" key="9">
    <source>
        <dbReference type="ARBA" id="ARBA00023225"/>
    </source>
</evidence>
<comment type="similarity">
    <text evidence="3">Belongs to the FliH family.</text>
</comment>
<protein>
    <recommendedName>
        <fullName evidence="4">Flagellar assembly protein FliH</fullName>
    </recommendedName>
</protein>
<gene>
    <name evidence="12" type="ORF">GJV85_10125</name>
</gene>
<feature type="domain" description="Flagellar assembly protein FliH/Type III secretion system HrpE" evidence="11">
    <location>
        <begin position="133"/>
        <end position="255"/>
    </location>
</feature>
<evidence type="ECO:0000256" key="6">
    <source>
        <dbReference type="ARBA" id="ARBA00022490"/>
    </source>
</evidence>
<dbReference type="Pfam" id="PF02108">
    <property type="entry name" value="FliH"/>
    <property type="match status" value="1"/>
</dbReference>
<sequence length="262" mass="28293">MASIIPNDSIESHSVDKYKFKVISSAPKSTSSNGEEINGGYTKEYHPKARASDIDSSALSSSSKESLIESLMQKTDEMSSNFIKLQMKLEAKEEEYKKQLEIAKEEAYAEGMEVGAAKALKDIERSGNSSMELFASSVAKLEHSATEFESALEGIKSELISAALDISQEVIKVEIANNSSEIAKVLSEELIKELQSASKITLKVNPKNHGSLSESLGKLGHIEIVSDSAISEGGVVVMSDAGNIDAQVSKRFQRVKKAALSE</sequence>
<evidence type="ECO:0000256" key="8">
    <source>
        <dbReference type="ARBA" id="ARBA00022927"/>
    </source>
</evidence>
<keyword evidence="12" id="KW-0282">Flagellum</keyword>
<keyword evidence="8" id="KW-0653">Protein transport</keyword>
<dbReference type="InterPro" id="IPR018035">
    <property type="entry name" value="Flagellar_FliH/T3SS_HrpE"/>
</dbReference>
<accession>A0A975B1M3</accession>
<dbReference type="InterPro" id="IPR051472">
    <property type="entry name" value="T3SS_Stator/FliH"/>
</dbReference>
<dbReference type="KEGG" id="saqt:GJV85_10125"/>
<keyword evidence="13" id="KW-1185">Reference proteome</keyword>
<organism evidence="12 13">
    <name type="scientific">Sulfurimonas aquatica</name>
    <dbReference type="NCBI Taxonomy" id="2672570"/>
    <lineage>
        <taxon>Bacteria</taxon>
        <taxon>Pseudomonadati</taxon>
        <taxon>Campylobacterota</taxon>
        <taxon>Epsilonproteobacteria</taxon>
        <taxon>Campylobacterales</taxon>
        <taxon>Sulfurimonadaceae</taxon>
        <taxon>Sulfurimonas</taxon>
    </lineage>
</organism>
<name>A0A975B1M3_9BACT</name>
<evidence type="ECO:0000256" key="2">
    <source>
        <dbReference type="ARBA" id="ARBA00004496"/>
    </source>
</evidence>
<evidence type="ECO:0000256" key="5">
    <source>
        <dbReference type="ARBA" id="ARBA00022448"/>
    </source>
</evidence>
<evidence type="ECO:0000256" key="1">
    <source>
        <dbReference type="ARBA" id="ARBA00003041"/>
    </source>
</evidence>
<comment type="subcellular location">
    <subcellularLocation>
        <location evidence="2">Cytoplasm</location>
    </subcellularLocation>
</comment>
<dbReference type="AlphaFoldDB" id="A0A975B1M3"/>